<proteinExistence type="predicted"/>
<evidence type="ECO:0000259" key="1">
    <source>
        <dbReference type="PROSITE" id="PS51272"/>
    </source>
</evidence>
<name>A0ABX1ZIU7_9BACL</name>
<organism evidence="2 3">
    <name type="scientific">Paenibacillus planticolens</name>
    <dbReference type="NCBI Taxonomy" id="2654976"/>
    <lineage>
        <taxon>Bacteria</taxon>
        <taxon>Bacillati</taxon>
        <taxon>Bacillota</taxon>
        <taxon>Bacilli</taxon>
        <taxon>Bacillales</taxon>
        <taxon>Paenibacillaceae</taxon>
        <taxon>Paenibacillus</taxon>
    </lineage>
</organism>
<evidence type="ECO:0000313" key="3">
    <source>
        <dbReference type="Proteomes" id="UP000618579"/>
    </source>
</evidence>
<dbReference type="Pfam" id="PF00395">
    <property type="entry name" value="SLH"/>
    <property type="match status" value="1"/>
</dbReference>
<dbReference type="Proteomes" id="UP000618579">
    <property type="component" value="Unassembled WGS sequence"/>
</dbReference>
<keyword evidence="3" id="KW-1185">Reference proteome</keyword>
<comment type="caution">
    <text evidence="2">The sequence shown here is derived from an EMBL/GenBank/DDBJ whole genome shotgun (WGS) entry which is preliminary data.</text>
</comment>
<sequence>MVQPWFFPSRKAIGRRYFQVTVSGKQVSDLYAYEVHVIDGYEDGSFHPDQTVNQIKDAAEAGLISGKDDGIFDPHGNSTRAEALTVILISSGKGRVNPLKFCLYDNKYEQVILIKNNIRSVIRYKMDRKMSSEVTVLPILSKDEYLSYPASFRGEINGVSYLLYEVPGVLEARFDQVIVHDRFRLQSPDRIVRRVNKNM</sequence>
<dbReference type="PROSITE" id="PS51272">
    <property type="entry name" value="SLH"/>
    <property type="match status" value="1"/>
</dbReference>
<feature type="domain" description="SLH" evidence="1">
    <location>
        <begin position="38"/>
        <end position="101"/>
    </location>
</feature>
<gene>
    <name evidence="2" type="ORF">GC097_02500</name>
</gene>
<evidence type="ECO:0000313" key="2">
    <source>
        <dbReference type="EMBL" id="NOU98892.1"/>
    </source>
</evidence>
<protein>
    <recommendedName>
        <fullName evidence="1">SLH domain-containing protein</fullName>
    </recommendedName>
</protein>
<accession>A0ABX1ZIU7</accession>
<dbReference type="InterPro" id="IPR001119">
    <property type="entry name" value="SLH_dom"/>
</dbReference>
<reference evidence="2 3" key="1">
    <citation type="submission" date="2019-10" db="EMBL/GenBank/DDBJ databases">
        <title>Description of Paenibacillus pedi sp. nov.</title>
        <authorList>
            <person name="Carlier A."/>
            <person name="Qi S."/>
        </authorList>
    </citation>
    <scope>NUCLEOTIDE SEQUENCE [LARGE SCALE GENOMIC DNA]</scope>
    <source>
        <strain evidence="2 3">LMG 31457</strain>
    </source>
</reference>
<dbReference type="EMBL" id="WHNZ01000010">
    <property type="protein sequence ID" value="NOU98892.1"/>
    <property type="molecule type" value="Genomic_DNA"/>
</dbReference>